<comment type="caution">
    <text evidence="5">The sequence shown here is derived from an EMBL/GenBank/DDBJ whole genome shotgun (WGS) entry which is preliminary data.</text>
</comment>
<dbReference type="AlphaFoldDB" id="A0AAD2HAJ7"/>
<dbReference type="PROSITE" id="PS50294">
    <property type="entry name" value="WD_REPEATS_REGION"/>
    <property type="match status" value="1"/>
</dbReference>
<dbReference type="InterPro" id="IPR015943">
    <property type="entry name" value="WD40/YVTN_repeat-like_dom_sf"/>
</dbReference>
<dbReference type="Proteomes" id="UP001295794">
    <property type="component" value="Unassembled WGS sequence"/>
</dbReference>
<dbReference type="SMART" id="SM00320">
    <property type="entry name" value="WD40"/>
    <property type="match status" value="2"/>
</dbReference>
<feature type="compositionally biased region" description="Basic residues" evidence="4">
    <location>
        <begin position="432"/>
        <end position="449"/>
    </location>
</feature>
<dbReference type="GO" id="GO:0005680">
    <property type="term" value="C:anaphase-promoting complex"/>
    <property type="evidence" value="ECO:0007669"/>
    <property type="project" value="TreeGrafter"/>
</dbReference>
<evidence type="ECO:0000313" key="5">
    <source>
        <dbReference type="EMBL" id="CAK5271235.1"/>
    </source>
</evidence>
<evidence type="ECO:0000313" key="6">
    <source>
        <dbReference type="Proteomes" id="UP001295794"/>
    </source>
</evidence>
<proteinExistence type="predicted"/>
<dbReference type="SUPFAM" id="SSF50969">
    <property type="entry name" value="YVTN repeat-like/Quinoprotein amine dehydrogenase"/>
    <property type="match status" value="1"/>
</dbReference>
<protein>
    <recommendedName>
        <fullName evidence="7">WD40 repeat-like protein</fullName>
    </recommendedName>
</protein>
<dbReference type="InterPro" id="IPR001680">
    <property type="entry name" value="WD40_rpt"/>
</dbReference>
<dbReference type="GO" id="GO:0031145">
    <property type="term" value="P:anaphase-promoting complex-dependent catabolic process"/>
    <property type="evidence" value="ECO:0007669"/>
    <property type="project" value="TreeGrafter"/>
</dbReference>
<feature type="region of interest" description="Disordered" evidence="4">
    <location>
        <begin position="429"/>
        <end position="458"/>
    </location>
</feature>
<dbReference type="EMBL" id="CAVNYO010000169">
    <property type="protein sequence ID" value="CAK5271235.1"/>
    <property type="molecule type" value="Genomic_DNA"/>
</dbReference>
<name>A0AAD2HAJ7_9AGAR</name>
<sequence>MTPHSCLPSVPHCTGTTMSSSTPYTRKRTLSMSIGLSTRRAKRTRVDGPAPIPFHGVSLSTGPVPTALDMGPPALAPVFSLRRAASHTDFTLEKIITSYPPGSTHHILRDHGISIDFTPSGGSSGSQAMVPLSYSARHTLFFGHGNDVYARNMLAPVADDGAPFCTVDGPLTLLEAGGVDCSGLLAVGTSRGAVQIRDAQTRGMVSTYTVKGATAVAWSGRTLTVATAQGTVRQIDTREPQKKKRGGAGRKTAHEAAITALAWNPGHSLYVTGDADGTVLCWDPRARTALNVEEPIAHAAAISVRLLTNLTHQPIHSRAATVFDVVSLEPQDVRNRRRPRHGPLLVRRQFDSDAPGHARAGVPDRGAVLLGRVPRGPVRYWAQYHLRETRATARFTFLDPLGQGQPDPRALLPLAAAHRNRWGVGQTDLRQHTQHRRTRPQHTARRRGCAGRAQAQGL</sequence>
<evidence type="ECO:0000256" key="2">
    <source>
        <dbReference type="ARBA" id="ARBA00022737"/>
    </source>
</evidence>
<dbReference type="PANTHER" id="PTHR19918">
    <property type="entry name" value="CELL DIVISION CYCLE 20 CDC20 FIZZY -RELATED"/>
    <property type="match status" value="1"/>
</dbReference>
<dbReference type="GO" id="GO:1990757">
    <property type="term" value="F:ubiquitin ligase activator activity"/>
    <property type="evidence" value="ECO:0007669"/>
    <property type="project" value="TreeGrafter"/>
</dbReference>
<gene>
    <name evidence="5" type="ORF">MYCIT1_LOCUS16149</name>
</gene>
<dbReference type="Gene3D" id="2.130.10.10">
    <property type="entry name" value="YVTN repeat-like/Quinoprotein amine dehydrogenase"/>
    <property type="match status" value="1"/>
</dbReference>
<keyword evidence="1 3" id="KW-0853">WD repeat</keyword>
<evidence type="ECO:0000256" key="4">
    <source>
        <dbReference type="SAM" id="MobiDB-lite"/>
    </source>
</evidence>
<organism evidence="5 6">
    <name type="scientific">Mycena citricolor</name>
    <dbReference type="NCBI Taxonomy" id="2018698"/>
    <lineage>
        <taxon>Eukaryota</taxon>
        <taxon>Fungi</taxon>
        <taxon>Dikarya</taxon>
        <taxon>Basidiomycota</taxon>
        <taxon>Agaricomycotina</taxon>
        <taxon>Agaricomycetes</taxon>
        <taxon>Agaricomycetidae</taxon>
        <taxon>Agaricales</taxon>
        <taxon>Marasmiineae</taxon>
        <taxon>Mycenaceae</taxon>
        <taxon>Mycena</taxon>
    </lineage>
</organism>
<dbReference type="InterPro" id="IPR033010">
    <property type="entry name" value="Cdc20/Fizzy"/>
</dbReference>
<dbReference type="PROSITE" id="PS50082">
    <property type="entry name" value="WD_REPEATS_2"/>
    <property type="match status" value="1"/>
</dbReference>
<feature type="compositionally biased region" description="Polar residues" evidence="4">
    <location>
        <begin position="14"/>
        <end position="25"/>
    </location>
</feature>
<dbReference type="InterPro" id="IPR011044">
    <property type="entry name" value="Quino_amine_DH_bsu"/>
</dbReference>
<feature type="repeat" description="WD" evidence="3">
    <location>
        <begin position="251"/>
        <end position="292"/>
    </location>
</feature>
<dbReference type="GO" id="GO:0010997">
    <property type="term" value="F:anaphase-promoting complex binding"/>
    <property type="evidence" value="ECO:0007669"/>
    <property type="project" value="InterPro"/>
</dbReference>
<evidence type="ECO:0008006" key="7">
    <source>
        <dbReference type="Google" id="ProtNLM"/>
    </source>
</evidence>
<accession>A0AAD2HAJ7</accession>
<evidence type="ECO:0000256" key="1">
    <source>
        <dbReference type="ARBA" id="ARBA00022574"/>
    </source>
</evidence>
<keyword evidence="2" id="KW-0677">Repeat</keyword>
<feature type="region of interest" description="Disordered" evidence="4">
    <location>
        <begin position="1"/>
        <end position="25"/>
    </location>
</feature>
<evidence type="ECO:0000256" key="3">
    <source>
        <dbReference type="PROSITE-ProRule" id="PRU00221"/>
    </source>
</evidence>
<dbReference type="GO" id="GO:1905786">
    <property type="term" value="P:positive regulation of anaphase-promoting complex-dependent catabolic process"/>
    <property type="evidence" value="ECO:0007669"/>
    <property type="project" value="TreeGrafter"/>
</dbReference>
<keyword evidence="6" id="KW-1185">Reference proteome</keyword>
<reference evidence="5" key="1">
    <citation type="submission" date="2023-11" db="EMBL/GenBank/DDBJ databases">
        <authorList>
            <person name="De Vega J J."/>
            <person name="De Vega J J."/>
        </authorList>
    </citation>
    <scope>NUCLEOTIDE SEQUENCE</scope>
</reference>
<dbReference type="Pfam" id="PF00400">
    <property type="entry name" value="WD40"/>
    <property type="match status" value="1"/>
</dbReference>